<proteinExistence type="predicted"/>
<dbReference type="InterPro" id="IPR054440">
    <property type="entry name" value="Gp32-like"/>
</dbReference>
<sequence>MAVGNITSANATLTMVVEELFPAGVSLEQFATDQSFSQEQNQIAETRMGVDGQMVAGYVPNIKVVTVMLEASSPSFPAMVDLHRAMERARTIYPVTLTARIPSINQTITWTNGVLHDSTPVPAGNPVLAPTTWVFHFQDMIVETSWNPVLSA</sequence>
<dbReference type="AlphaFoldDB" id="A0A8J6YMS9"/>
<gene>
    <name evidence="1" type="ORF">IHV25_07520</name>
</gene>
<name>A0A8J6YMS9_9PROT</name>
<keyword evidence="2" id="KW-1185">Reference proteome</keyword>
<dbReference type="EMBL" id="JACZHT010000005">
    <property type="protein sequence ID" value="MBE1237495.1"/>
    <property type="molecule type" value="Genomic_DNA"/>
</dbReference>
<organism evidence="1 2">
    <name type="scientific">Phaeovibrio sulfidiphilus</name>
    <dbReference type="NCBI Taxonomy" id="1220600"/>
    <lineage>
        <taxon>Bacteria</taxon>
        <taxon>Pseudomonadati</taxon>
        <taxon>Pseudomonadota</taxon>
        <taxon>Alphaproteobacteria</taxon>
        <taxon>Rhodospirillales</taxon>
        <taxon>Rhodospirillaceae</taxon>
        <taxon>Phaeovibrio</taxon>
    </lineage>
</organism>
<evidence type="ECO:0000313" key="1">
    <source>
        <dbReference type="EMBL" id="MBE1237495.1"/>
    </source>
</evidence>
<protein>
    <recommendedName>
        <fullName evidence="3">Tail tube protein</fullName>
    </recommendedName>
</protein>
<evidence type="ECO:0000313" key="2">
    <source>
        <dbReference type="Proteomes" id="UP000631034"/>
    </source>
</evidence>
<dbReference type="Pfam" id="PF22764">
    <property type="entry name" value="E217_Gp32"/>
    <property type="match status" value="1"/>
</dbReference>
<accession>A0A8J6YMS9</accession>
<dbReference type="RefSeq" id="WP_192534504.1">
    <property type="nucleotide sequence ID" value="NZ_JACZHT010000005.1"/>
</dbReference>
<comment type="caution">
    <text evidence="1">The sequence shown here is derived from an EMBL/GenBank/DDBJ whole genome shotgun (WGS) entry which is preliminary data.</text>
</comment>
<dbReference type="Proteomes" id="UP000631034">
    <property type="component" value="Unassembled WGS sequence"/>
</dbReference>
<evidence type="ECO:0008006" key="3">
    <source>
        <dbReference type="Google" id="ProtNLM"/>
    </source>
</evidence>
<reference evidence="1" key="1">
    <citation type="submission" date="2020-10" db="EMBL/GenBank/DDBJ databases">
        <title>Genome sequence of the unusual species of purple photosynthetic bacteria, Phaeovibrio sulfidiphilus DSM 23193, type strain.</title>
        <authorList>
            <person name="Kyndt J.A."/>
            <person name="Meyer T.E."/>
        </authorList>
    </citation>
    <scope>NUCLEOTIDE SEQUENCE</scope>
    <source>
        <strain evidence="1">DSM 23193</strain>
    </source>
</reference>